<gene>
    <name evidence="1" type="ORF">C4B59_04025</name>
</gene>
<proteinExistence type="predicted"/>
<evidence type="ECO:0000313" key="1">
    <source>
        <dbReference type="EMBL" id="PXF61413.1"/>
    </source>
</evidence>
<reference evidence="1" key="1">
    <citation type="submission" date="2018-01" db="EMBL/GenBank/DDBJ databases">
        <authorList>
            <person name="Krukenberg V."/>
        </authorList>
    </citation>
    <scope>NUCLEOTIDE SEQUENCE</scope>
    <source>
        <strain evidence="1">E20ANME2</strain>
    </source>
</reference>
<accession>A0AC61L536</accession>
<protein>
    <submittedName>
        <fullName evidence="1">Uncharacterized protein</fullName>
    </submittedName>
</protein>
<sequence length="258" mass="28165">MGSPYPDVNVDNWMAVWSGQMYIPGNDTYTFYVASEDGTVDMKINRTDIFSNRIFSDHAEANSSTHLCKGWHNFAIWYHHTTGNASFVLSWANSTMSKQVVPDKNMRTSRTELASLPLNAFFSYKLGFGTEVSFTDLSLGDNITEWRWNFGDGTPDEICNASTNPTYMYDRADVCNVTLTVVNGTGGMNTHSELVDVPIPGDANHDGKLSAADAVLILQMAACGINTDPAADVNSDSTITSLDALMVSQAVTKGVNDE</sequence>
<name>A0AC61L536_9EURY</name>
<dbReference type="EMBL" id="PQXF01000005">
    <property type="protein sequence ID" value="PXF61413.1"/>
    <property type="molecule type" value="Genomic_DNA"/>
</dbReference>
<dbReference type="Proteomes" id="UP000248329">
    <property type="component" value="Unassembled WGS sequence"/>
</dbReference>
<organism evidence="1 2">
    <name type="scientific">Candidatus Methanogaster sp</name>
    <dbReference type="NCBI Taxonomy" id="3386292"/>
    <lineage>
        <taxon>Archaea</taxon>
        <taxon>Methanobacteriati</taxon>
        <taxon>Methanobacteriota</taxon>
        <taxon>Stenosarchaea group</taxon>
        <taxon>Methanomicrobia</taxon>
        <taxon>Methanosarcinales</taxon>
        <taxon>ANME-2 cluster</taxon>
        <taxon>Candidatus Methanogasteraceae</taxon>
        <taxon>Candidatus Methanogaster</taxon>
    </lineage>
</organism>
<comment type="caution">
    <text evidence="1">The sequence shown here is derived from an EMBL/GenBank/DDBJ whole genome shotgun (WGS) entry which is preliminary data.</text>
</comment>
<evidence type="ECO:0000313" key="2">
    <source>
        <dbReference type="Proteomes" id="UP000248329"/>
    </source>
</evidence>